<sequence length="161" mass="17447">MAEDVLADPEALRRLTAYDRDGKRIGAVGDVYVEDLGRAPEWVTVVLTHEHGPGSGDTFVPLEGATHTRRGVLDLACTAEAVLSAPRMEAEQHLGLAQEQELYLHYGLATPAEEASGAPGVGDDRPKWPIVEGEADLEGVRELALETPAARLHRYEPDEDD</sequence>
<evidence type="ECO:0008006" key="3">
    <source>
        <dbReference type="Google" id="ProtNLM"/>
    </source>
</evidence>
<dbReference type="InterPro" id="IPR011033">
    <property type="entry name" value="PRC_barrel-like_sf"/>
</dbReference>
<dbReference type="RefSeq" id="WP_251493499.1">
    <property type="nucleotide sequence ID" value="NZ_CAJSLV010000068.1"/>
</dbReference>
<organism evidence="1 2">
    <name type="scientific">Actinacidiphila cocklensis</name>
    <dbReference type="NCBI Taxonomy" id="887465"/>
    <lineage>
        <taxon>Bacteria</taxon>
        <taxon>Bacillati</taxon>
        <taxon>Actinomycetota</taxon>
        <taxon>Actinomycetes</taxon>
        <taxon>Kitasatosporales</taxon>
        <taxon>Streptomycetaceae</taxon>
        <taxon>Actinacidiphila</taxon>
    </lineage>
</organism>
<accession>A0A9W4GUP9</accession>
<evidence type="ECO:0000313" key="1">
    <source>
        <dbReference type="EMBL" id="CAG6395930.1"/>
    </source>
</evidence>
<dbReference type="Gene3D" id="3.90.50.10">
    <property type="entry name" value="Photosynthetic Reaction Center, subunit H, domain 2"/>
    <property type="match status" value="1"/>
</dbReference>
<keyword evidence="2" id="KW-1185">Reference proteome</keyword>
<dbReference type="GO" id="GO:0019684">
    <property type="term" value="P:photosynthesis, light reaction"/>
    <property type="evidence" value="ECO:0007669"/>
    <property type="project" value="InterPro"/>
</dbReference>
<proteinExistence type="predicted"/>
<dbReference type="Proteomes" id="UP001152519">
    <property type="component" value="Unassembled WGS sequence"/>
</dbReference>
<gene>
    <name evidence="1" type="ORF">SCOCK_380007</name>
</gene>
<comment type="caution">
    <text evidence="1">The sequence shown here is derived from an EMBL/GenBank/DDBJ whole genome shotgun (WGS) entry which is preliminary data.</text>
</comment>
<protein>
    <recommendedName>
        <fullName evidence="3">PRC-barrel domain-containing protein</fullName>
    </recommendedName>
</protein>
<dbReference type="EMBL" id="CAJSLV010000068">
    <property type="protein sequence ID" value="CAG6395930.1"/>
    <property type="molecule type" value="Genomic_DNA"/>
</dbReference>
<dbReference type="AlphaFoldDB" id="A0A9W4GUP9"/>
<name>A0A9W4GUP9_9ACTN</name>
<dbReference type="GO" id="GO:0030077">
    <property type="term" value="C:plasma membrane light-harvesting complex"/>
    <property type="evidence" value="ECO:0007669"/>
    <property type="project" value="InterPro"/>
</dbReference>
<dbReference type="SUPFAM" id="SSF50346">
    <property type="entry name" value="PRC-barrel domain"/>
    <property type="match status" value="1"/>
</dbReference>
<reference evidence="1" key="1">
    <citation type="submission" date="2021-05" db="EMBL/GenBank/DDBJ databases">
        <authorList>
            <person name="Arsene-Ploetze F."/>
        </authorList>
    </citation>
    <scope>NUCLEOTIDE SEQUENCE</scope>
    <source>
        <strain evidence="1">DSM 42138</strain>
    </source>
</reference>
<evidence type="ECO:0000313" key="2">
    <source>
        <dbReference type="Proteomes" id="UP001152519"/>
    </source>
</evidence>
<dbReference type="InterPro" id="IPR014747">
    <property type="entry name" value="Bac_photo_RC_H_C"/>
</dbReference>